<protein>
    <submittedName>
        <fullName evidence="3">Uncharacterized protein</fullName>
    </submittedName>
</protein>
<feature type="region of interest" description="Disordered" evidence="1">
    <location>
        <begin position="38"/>
        <end position="57"/>
    </location>
</feature>
<reference evidence="3 4" key="1">
    <citation type="submission" date="2020-09" db="EMBL/GenBank/DDBJ databases">
        <title>Flavimobilis rhizosphaerae sp. nov., isolated from rhizosphere soil of Spartina alterniflora.</title>
        <authorList>
            <person name="Hanqin C."/>
        </authorList>
    </citation>
    <scope>NUCLEOTIDE SEQUENCE [LARGE SCALE GENOMIC DNA]</scope>
    <source>
        <strain evidence="3 4">GY 10621</strain>
    </source>
</reference>
<feature type="transmembrane region" description="Helical" evidence="2">
    <location>
        <begin position="120"/>
        <end position="139"/>
    </location>
</feature>
<evidence type="ECO:0000256" key="1">
    <source>
        <dbReference type="SAM" id="MobiDB-lite"/>
    </source>
</evidence>
<evidence type="ECO:0000313" key="3">
    <source>
        <dbReference type="EMBL" id="MBD9698652.1"/>
    </source>
</evidence>
<sequence>MSTAVEIVTTIALLASSVLMIAVAATWFSDGRRKRPRSRKLAPLLQPQRPDEDRPPAEQGITWSTAAYVVSAGLVGFAVGAVVGELPLRLFAGALVIGVLVPVLGGLCALYLAGRRRSTTPVVATVAGLVLLTSLTVVIPA</sequence>
<dbReference type="Proteomes" id="UP000642107">
    <property type="component" value="Unassembled WGS sequence"/>
</dbReference>
<dbReference type="RefSeq" id="WP_192278135.1">
    <property type="nucleotide sequence ID" value="NZ_JACZDF010000002.1"/>
</dbReference>
<feature type="transmembrane region" description="Helical" evidence="2">
    <location>
        <begin position="90"/>
        <end position="113"/>
    </location>
</feature>
<comment type="caution">
    <text evidence="3">The sequence shown here is derived from an EMBL/GenBank/DDBJ whole genome shotgun (WGS) entry which is preliminary data.</text>
</comment>
<evidence type="ECO:0000256" key="2">
    <source>
        <dbReference type="SAM" id="Phobius"/>
    </source>
</evidence>
<organism evidence="3 4">
    <name type="scientific">Flavimobilis rhizosphaerae</name>
    <dbReference type="NCBI Taxonomy" id="2775421"/>
    <lineage>
        <taxon>Bacteria</taxon>
        <taxon>Bacillati</taxon>
        <taxon>Actinomycetota</taxon>
        <taxon>Actinomycetes</taxon>
        <taxon>Micrococcales</taxon>
        <taxon>Jonesiaceae</taxon>
        <taxon>Flavimobilis</taxon>
    </lineage>
</organism>
<name>A0ABR9DQP5_9MICO</name>
<evidence type="ECO:0000313" key="4">
    <source>
        <dbReference type="Proteomes" id="UP000642107"/>
    </source>
</evidence>
<feature type="transmembrane region" description="Helical" evidence="2">
    <location>
        <begin position="66"/>
        <end position="84"/>
    </location>
</feature>
<proteinExistence type="predicted"/>
<dbReference type="EMBL" id="JACZDF010000002">
    <property type="protein sequence ID" value="MBD9698652.1"/>
    <property type="molecule type" value="Genomic_DNA"/>
</dbReference>
<gene>
    <name evidence="3" type="ORF">IGS67_03965</name>
</gene>
<keyword evidence="2" id="KW-0472">Membrane</keyword>
<accession>A0ABR9DQP5</accession>
<keyword evidence="2" id="KW-0812">Transmembrane</keyword>
<feature type="transmembrane region" description="Helical" evidence="2">
    <location>
        <begin position="6"/>
        <end position="29"/>
    </location>
</feature>
<keyword evidence="2" id="KW-1133">Transmembrane helix</keyword>
<keyword evidence="4" id="KW-1185">Reference proteome</keyword>